<dbReference type="RefSeq" id="WP_141385243.1">
    <property type="nucleotide sequence ID" value="NZ_BJNF01000113.1"/>
</dbReference>
<name>A0A4Y3WJH7_NITWI</name>
<evidence type="ECO:0000313" key="2">
    <source>
        <dbReference type="Proteomes" id="UP000318825"/>
    </source>
</evidence>
<organism evidence="1 2">
    <name type="scientific">Nitrobacter winogradskyi</name>
    <name type="common">Nitrobacter agilis</name>
    <dbReference type="NCBI Taxonomy" id="913"/>
    <lineage>
        <taxon>Bacteria</taxon>
        <taxon>Pseudomonadati</taxon>
        <taxon>Pseudomonadota</taxon>
        <taxon>Alphaproteobacteria</taxon>
        <taxon>Hyphomicrobiales</taxon>
        <taxon>Nitrobacteraceae</taxon>
        <taxon>Nitrobacter</taxon>
    </lineage>
</organism>
<proteinExistence type="predicted"/>
<dbReference type="OrthoDB" id="9791494at2"/>
<reference evidence="1 2" key="1">
    <citation type="submission" date="2019-06" db="EMBL/GenBank/DDBJ databases">
        <title>Whole genome shotgun sequence of Nitrobacter winogradskyi NBRC 14297.</title>
        <authorList>
            <person name="Hosoyama A."/>
            <person name="Uohara A."/>
            <person name="Ohji S."/>
            <person name="Ichikawa N."/>
        </authorList>
    </citation>
    <scope>NUCLEOTIDE SEQUENCE [LARGE SCALE GENOMIC DNA]</scope>
    <source>
        <strain evidence="1 2">NBRC 14297</strain>
    </source>
</reference>
<sequence>MKIEKQVAALLERILDASLPSVITAYENRIEKLAAEKLLIRERMTETTRPAREFDKTVRTALGFLASPWNLWRSERLEDKRAVLKLAFAMRLQYRCGEGFRTTDLSLPFNMLDQFSSDDSGMAHPTRFERVTFAFGGQSIALFRSLTKLDVIVKPLIYRHFLDIHGHTA</sequence>
<evidence type="ECO:0000313" key="1">
    <source>
        <dbReference type="EMBL" id="GEC17506.1"/>
    </source>
</evidence>
<accession>A0A4Y3WJH7</accession>
<comment type="caution">
    <text evidence="1">The sequence shown here is derived from an EMBL/GenBank/DDBJ whole genome shotgun (WGS) entry which is preliminary data.</text>
</comment>
<dbReference type="Proteomes" id="UP000318825">
    <property type="component" value="Unassembled WGS sequence"/>
</dbReference>
<dbReference type="EMBL" id="BJNF01000113">
    <property type="protein sequence ID" value="GEC17506.1"/>
    <property type="molecule type" value="Genomic_DNA"/>
</dbReference>
<gene>
    <name evidence="1" type="ORF">NWI01_33980</name>
</gene>
<dbReference type="AlphaFoldDB" id="A0A4Y3WJH7"/>
<protein>
    <submittedName>
        <fullName evidence="1">Uncharacterized protein</fullName>
    </submittedName>
</protein>